<evidence type="ECO:0000313" key="2">
    <source>
        <dbReference type="Proteomes" id="UP000177622"/>
    </source>
</evidence>
<sequence>MPSADSPADSCYLFVSLSPSASKQAAAREQRKSRGLVVTGFRVPVESFKYVKAYQQIYGAESPQTLNGMSGLVTVLYNLGRLQEAEAPKVQVLGTGKRVLGVEHPDTLISMDTLASTFRHLGQLKDAEELGLQALESAGRCLA</sequence>
<reference evidence="1 2" key="1">
    <citation type="journal article" date="2016" name="Sci. Rep.">
        <title>Penicillium arizonense, a new, genome sequenced fungal species, reveals a high chemical diversity in secreted metabolites.</title>
        <authorList>
            <person name="Grijseels S."/>
            <person name="Nielsen J.C."/>
            <person name="Randelovic M."/>
            <person name="Nielsen J."/>
            <person name="Nielsen K.F."/>
            <person name="Workman M."/>
            <person name="Frisvad J.C."/>
        </authorList>
    </citation>
    <scope>NUCLEOTIDE SEQUENCE [LARGE SCALE GENOMIC DNA]</scope>
    <source>
        <strain evidence="1 2">CBS 141311</strain>
    </source>
</reference>
<keyword evidence="2" id="KW-1185">Reference proteome</keyword>
<dbReference type="SUPFAM" id="SSF48452">
    <property type="entry name" value="TPR-like"/>
    <property type="match status" value="1"/>
</dbReference>
<evidence type="ECO:0008006" key="3">
    <source>
        <dbReference type="Google" id="ProtNLM"/>
    </source>
</evidence>
<dbReference type="GeneID" id="34578903"/>
<protein>
    <recommendedName>
        <fullName evidence="3">Kinesin light chain</fullName>
    </recommendedName>
</protein>
<dbReference type="EMBL" id="LXJU01000016">
    <property type="protein sequence ID" value="OGE50638.1"/>
    <property type="molecule type" value="Genomic_DNA"/>
</dbReference>
<dbReference type="AlphaFoldDB" id="A0A1F5LBP3"/>
<dbReference type="InterPro" id="IPR053137">
    <property type="entry name" value="NLR-like"/>
</dbReference>
<dbReference type="InterPro" id="IPR011990">
    <property type="entry name" value="TPR-like_helical_dom_sf"/>
</dbReference>
<proteinExistence type="predicted"/>
<dbReference type="Pfam" id="PF13374">
    <property type="entry name" value="TPR_10"/>
    <property type="match status" value="2"/>
</dbReference>
<dbReference type="PANTHER" id="PTHR46082:SF11">
    <property type="entry name" value="AAA+ ATPASE DOMAIN-CONTAINING PROTEIN-RELATED"/>
    <property type="match status" value="1"/>
</dbReference>
<dbReference type="RefSeq" id="XP_022486084.1">
    <property type="nucleotide sequence ID" value="XM_022634169.1"/>
</dbReference>
<name>A0A1F5LBP3_PENAI</name>
<dbReference type="Proteomes" id="UP000177622">
    <property type="component" value="Unassembled WGS sequence"/>
</dbReference>
<dbReference type="OrthoDB" id="5986190at2759"/>
<comment type="caution">
    <text evidence="1">The sequence shown here is derived from an EMBL/GenBank/DDBJ whole genome shotgun (WGS) entry which is preliminary data.</text>
</comment>
<dbReference type="STRING" id="1835702.A0A1F5LBP3"/>
<gene>
    <name evidence="1" type="ORF">PENARI_c016G10727</name>
</gene>
<organism evidence="1 2">
    <name type="scientific">Penicillium arizonense</name>
    <dbReference type="NCBI Taxonomy" id="1835702"/>
    <lineage>
        <taxon>Eukaryota</taxon>
        <taxon>Fungi</taxon>
        <taxon>Dikarya</taxon>
        <taxon>Ascomycota</taxon>
        <taxon>Pezizomycotina</taxon>
        <taxon>Eurotiomycetes</taxon>
        <taxon>Eurotiomycetidae</taxon>
        <taxon>Eurotiales</taxon>
        <taxon>Aspergillaceae</taxon>
        <taxon>Penicillium</taxon>
    </lineage>
</organism>
<accession>A0A1F5LBP3</accession>
<evidence type="ECO:0000313" key="1">
    <source>
        <dbReference type="EMBL" id="OGE50638.1"/>
    </source>
</evidence>
<dbReference type="Gene3D" id="1.25.40.10">
    <property type="entry name" value="Tetratricopeptide repeat domain"/>
    <property type="match status" value="1"/>
</dbReference>
<dbReference type="PANTHER" id="PTHR46082">
    <property type="entry name" value="ATP/GTP-BINDING PROTEIN-RELATED"/>
    <property type="match status" value="1"/>
</dbReference>